<evidence type="ECO:0000313" key="4">
    <source>
        <dbReference type="EMBL" id="EGF82458.1"/>
    </source>
</evidence>
<gene>
    <name evidence="4" type="ORF">BATDEDRAFT_36638</name>
</gene>
<reference evidence="4 5" key="1">
    <citation type="submission" date="2009-12" db="EMBL/GenBank/DDBJ databases">
        <title>The draft genome of Batrachochytrium dendrobatidis.</title>
        <authorList>
            <consortium name="US DOE Joint Genome Institute (JGI-PGF)"/>
            <person name="Kuo A."/>
            <person name="Salamov A."/>
            <person name="Schmutz J."/>
            <person name="Lucas S."/>
            <person name="Pitluck S."/>
            <person name="Rosenblum E."/>
            <person name="Stajich J."/>
            <person name="Eisen M."/>
            <person name="Grigoriev I.V."/>
        </authorList>
    </citation>
    <scope>NUCLEOTIDE SEQUENCE [LARGE SCALE GENOMIC DNA]</scope>
    <source>
        <strain evidence="5">JAM81 / FGSC 10211</strain>
    </source>
</reference>
<keyword evidence="5" id="KW-1185">Reference proteome</keyword>
<feature type="compositionally biased region" description="Polar residues" evidence="1">
    <location>
        <begin position="271"/>
        <end position="281"/>
    </location>
</feature>
<evidence type="ECO:0000313" key="5">
    <source>
        <dbReference type="Proteomes" id="UP000007241"/>
    </source>
</evidence>
<keyword evidence="2" id="KW-1133">Transmembrane helix</keyword>
<feature type="compositionally biased region" description="Pro residues" evidence="1">
    <location>
        <begin position="61"/>
        <end position="71"/>
    </location>
</feature>
<feature type="compositionally biased region" description="Low complexity" evidence="1">
    <location>
        <begin position="136"/>
        <end position="147"/>
    </location>
</feature>
<evidence type="ECO:0000256" key="1">
    <source>
        <dbReference type="SAM" id="MobiDB-lite"/>
    </source>
</evidence>
<feature type="transmembrane region" description="Helical" evidence="2">
    <location>
        <begin position="161"/>
        <end position="180"/>
    </location>
</feature>
<keyword evidence="2" id="KW-0472">Membrane</keyword>
<evidence type="ECO:0000256" key="2">
    <source>
        <dbReference type="SAM" id="Phobius"/>
    </source>
</evidence>
<dbReference type="Proteomes" id="UP000007241">
    <property type="component" value="Unassembled WGS sequence"/>
</dbReference>
<dbReference type="GeneID" id="18241147"/>
<keyword evidence="3" id="KW-0732">Signal</keyword>
<sequence>MRPQTALYGAFLMLTWSTATAVNHRLYPRQAAASLPTAPQASSVPHSQATPAAPPQASVSPAPPAPAPAPAPTTSSVVPALPSVAPSPTQKPSAAIVVTTTSSSGPQAPAPSPGPATISNTSNEQGITGGPVAPASNGSTTGSLTGSPNPPSSEMSTSTKVVLIAVGCAVFVACVGMYAFRKFGQLRPSNMFRQRLRNNETTNHGNTGPAPVPIHNAAAMGKSSSDLYYATAQNVPNRSADLSNIYSTLPSAGAGGQPYQQYQHGGYAQSEPHTSVQFVRE</sequence>
<feature type="compositionally biased region" description="Low complexity" evidence="1">
    <location>
        <begin position="72"/>
        <end position="88"/>
    </location>
</feature>
<evidence type="ECO:0000256" key="3">
    <source>
        <dbReference type="SAM" id="SignalP"/>
    </source>
</evidence>
<dbReference type="OMA" id="KYRHNSP"/>
<feature type="chain" id="PRO_5003312490" evidence="3">
    <location>
        <begin position="22"/>
        <end position="281"/>
    </location>
</feature>
<dbReference type="InParanoid" id="F4NWD0"/>
<accession>F4NWD0</accession>
<dbReference type="AlphaFoldDB" id="F4NWD0"/>
<keyword evidence="2" id="KW-0812">Transmembrane</keyword>
<dbReference type="EMBL" id="GL882880">
    <property type="protein sequence ID" value="EGF82458.1"/>
    <property type="molecule type" value="Genomic_DNA"/>
</dbReference>
<proteinExistence type="predicted"/>
<dbReference type="RefSeq" id="XP_006676854.1">
    <property type="nucleotide sequence ID" value="XM_006676791.1"/>
</dbReference>
<feature type="compositionally biased region" description="Low complexity" evidence="1">
    <location>
        <begin position="258"/>
        <end position="269"/>
    </location>
</feature>
<feature type="region of interest" description="Disordered" evidence="1">
    <location>
        <begin position="33"/>
        <end position="155"/>
    </location>
</feature>
<feature type="compositionally biased region" description="Polar residues" evidence="1">
    <location>
        <begin position="37"/>
        <end position="46"/>
    </location>
</feature>
<feature type="signal peptide" evidence="3">
    <location>
        <begin position="1"/>
        <end position="21"/>
    </location>
</feature>
<organism evidence="4 5">
    <name type="scientific">Batrachochytrium dendrobatidis (strain JAM81 / FGSC 10211)</name>
    <name type="common">Frog chytrid fungus</name>
    <dbReference type="NCBI Taxonomy" id="684364"/>
    <lineage>
        <taxon>Eukaryota</taxon>
        <taxon>Fungi</taxon>
        <taxon>Fungi incertae sedis</taxon>
        <taxon>Chytridiomycota</taxon>
        <taxon>Chytridiomycota incertae sedis</taxon>
        <taxon>Chytridiomycetes</taxon>
        <taxon>Rhizophydiales</taxon>
        <taxon>Rhizophydiales incertae sedis</taxon>
        <taxon>Batrachochytrium</taxon>
    </lineage>
</organism>
<dbReference type="OrthoDB" id="10678052at2759"/>
<protein>
    <submittedName>
        <fullName evidence="4">Expressed protein</fullName>
    </submittedName>
</protein>
<dbReference type="HOGENOM" id="CLU_990408_0_0_1"/>
<name>F4NWD0_BATDJ</name>
<feature type="compositionally biased region" description="Low complexity" evidence="1">
    <location>
        <begin position="47"/>
        <end position="60"/>
    </location>
</feature>
<feature type="region of interest" description="Disordered" evidence="1">
    <location>
        <begin position="258"/>
        <end position="281"/>
    </location>
</feature>